<proteinExistence type="predicted"/>
<keyword evidence="3" id="KW-1185">Reference proteome</keyword>
<evidence type="ECO:0000256" key="1">
    <source>
        <dbReference type="SAM" id="MobiDB-lite"/>
    </source>
</evidence>
<gene>
    <name evidence="2" type="ORF">CFH99_18760</name>
</gene>
<reference evidence="2 3" key="1">
    <citation type="submission" date="2017-06" db="EMBL/GenBank/DDBJ databases">
        <title>Complete Genome Sequence of the Soil Carbazole-Degrading Bacterium Nocardioides aromaticivorans IC177.</title>
        <authorList>
            <person name="Vejarano F."/>
            <person name="Suzuki-Minakuchi C."/>
            <person name="Ohtsubo Y."/>
            <person name="Tsuda M."/>
            <person name="Okada K."/>
            <person name="Nojiri H."/>
        </authorList>
    </citation>
    <scope>NUCLEOTIDE SEQUENCE [LARGE SCALE GENOMIC DNA]</scope>
    <source>
        <strain evidence="2 3">IC177</strain>
    </source>
</reference>
<protein>
    <submittedName>
        <fullName evidence="2">Polyketide cyclase</fullName>
    </submittedName>
</protein>
<evidence type="ECO:0000313" key="2">
    <source>
        <dbReference type="EMBL" id="QSR27668.1"/>
    </source>
</evidence>
<dbReference type="Pfam" id="PF10604">
    <property type="entry name" value="Polyketide_cyc2"/>
    <property type="match status" value="1"/>
</dbReference>
<dbReference type="Proteomes" id="UP000662818">
    <property type="component" value="Chromosome"/>
</dbReference>
<accession>A0ABX7PPV4</accession>
<dbReference type="SUPFAM" id="SSF55961">
    <property type="entry name" value="Bet v1-like"/>
    <property type="match status" value="1"/>
</dbReference>
<name>A0ABX7PPV4_9ACTN</name>
<organism evidence="2 3">
    <name type="scientific">Nocardioides aromaticivorans</name>
    <dbReference type="NCBI Taxonomy" id="200618"/>
    <lineage>
        <taxon>Bacteria</taxon>
        <taxon>Bacillati</taxon>
        <taxon>Actinomycetota</taxon>
        <taxon>Actinomycetes</taxon>
        <taxon>Propionibacteriales</taxon>
        <taxon>Nocardioidaceae</taxon>
        <taxon>Nocardioides</taxon>
    </lineage>
</organism>
<sequence>MSRSSPLERAPGQGHRGRPRHDGRVVRAYEFADAWEVAASVDDVAGVLTDLEHYPRWWPQVRAVAKLGPDTAWVRCRSALPYTLDLVLDAVSRTPPVVEVALSGDLDGYARFGLTPTATGTRLEFRQEVVVHGLLALASYAGRPVLAWNHARMMAGCRDGLARRLSVVGA</sequence>
<evidence type="ECO:0000313" key="3">
    <source>
        <dbReference type="Proteomes" id="UP000662818"/>
    </source>
</evidence>
<dbReference type="EMBL" id="CP022295">
    <property type="protein sequence ID" value="QSR27668.1"/>
    <property type="molecule type" value="Genomic_DNA"/>
</dbReference>
<feature type="region of interest" description="Disordered" evidence="1">
    <location>
        <begin position="1"/>
        <end position="21"/>
    </location>
</feature>
<dbReference type="InterPro" id="IPR019587">
    <property type="entry name" value="Polyketide_cyclase/dehydratase"/>
</dbReference>
<dbReference type="InterPro" id="IPR023393">
    <property type="entry name" value="START-like_dom_sf"/>
</dbReference>
<dbReference type="Gene3D" id="3.30.530.20">
    <property type="match status" value="1"/>
</dbReference>